<reference evidence="2" key="1">
    <citation type="journal article" date="2019" name="Int. J. Syst. Evol. Microbiol.">
        <title>The Global Catalogue of Microorganisms (GCM) 10K type strain sequencing project: providing services to taxonomists for standard genome sequencing and annotation.</title>
        <authorList>
            <consortium name="The Broad Institute Genomics Platform"/>
            <consortium name="The Broad Institute Genome Sequencing Center for Infectious Disease"/>
            <person name="Wu L."/>
            <person name="Ma J."/>
        </authorList>
    </citation>
    <scope>NUCLEOTIDE SEQUENCE [LARGE SCALE GENOMIC DNA]</scope>
    <source>
        <strain evidence="2">CGMCC 1.10759</strain>
    </source>
</reference>
<dbReference type="RefSeq" id="WP_380598275.1">
    <property type="nucleotide sequence ID" value="NZ_JBHSDU010000003.1"/>
</dbReference>
<dbReference type="Proteomes" id="UP001595904">
    <property type="component" value="Unassembled WGS sequence"/>
</dbReference>
<keyword evidence="2" id="KW-1185">Reference proteome</keyword>
<evidence type="ECO:0000313" key="1">
    <source>
        <dbReference type="EMBL" id="MFC4310631.1"/>
    </source>
</evidence>
<proteinExistence type="predicted"/>
<sequence>MSTLIKPAISQIISGGSAANADQLGSAIALTAPEVGIDTVIEPNIGSTGGWDAYEVWRRLIKDARDRRKHQDSI</sequence>
<evidence type="ECO:0000313" key="2">
    <source>
        <dbReference type="Proteomes" id="UP001595904"/>
    </source>
</evidence>
<gene>
    <name evidence="1" type="ORF">ACFPN2_16180</name>
</gene>
<accession>A0ABV8SSZ4</accession>
<dbReference type="EMBL" id="JBHSDU010000003">
    <property type="protein sequence ID" value="MFC4310631.1"/>
    <property type="molecule type" value="Genomic_DNA"/>
</dbReference>
<comment type="caution">
    <text evidence="1">The sequence shown here is derived from an EMBL/GenBank/DDBJ whole genome shotgun (WGS) entry which is preliminary data.</text>
</comment>
<organism evidence="1 2">
    <name type="scientific">Steroidobacter flavus</name>
    <dbReference type="NCBI Taxonomy" id="1842136"/>
    <lineage>
        <taxon>Bacteria</taxon>
        <taxon>Pseudomonadati</taxon>
        <taxon>Pseudomonadota</taxon>
        <taxon>Gammaproteobacteria</taxon>
        <taxon>Steroidobacterales</taxon>
        <taxon>Steroidobacteraceae</taxon>
        <taxon>Steroidobacter</taxon>
    </lineage>
</organism>
<protein>
    <submittedName>
        <fullName evidence="1">Uncharacterized protein</fullName>
    </submittedName>
</protein>
<name>A0ABV8SSZ4_9GAMM</name>